<reference evidence="3" key="1">
    <citation type="journal article" date="2019" name="Int. J. Syst. Evol. Microbiol.">
        <title>The Global Catalogue of Microorganisms (GCM) 10K type strain sequencing project: providing services to taxonomists for standard genome sequencing and annotation.</title>
        <authorList>
            <consortium name="The Broad Institute Genomics Platform"/>
            <consortium name="The Broad Institute Genome Sequencing Center for Infectious Disease"/>
            <person name="Wu L."/>
            <person name="Ma J."/>
        </authorList>
    </citation>
    <scope>NUCLEOTIDE SEQUENCE [LARGE SCALE GENOMIC DNA]</scope>
    <source>
        <strain evidence="3">JCM 18303</strain>
    </source>
</reference>
<name>A0ABP9QPV0_9PSEU</name>
<organism evidence="2 3">
    <name type="scientific">Pseudonocardia eucalypti</name>
    <dbReference type="NCBI Taxonomy" id="648755"/>
    <lineage>
        <taxon>Bacteria</taxon>
        <taxon>Bacillati</taxon>
        <taxon>Actinomycetota</taxon>
        <taxon>Actinomycetes</taxon>
        <taxon>Pseudonocardiales</taxon>
        <taxon>Pseudonocardiaceae</taxon>
        <taxon>Pseudonocardia</taxon>
    </lineage>
</organism>
<dbReference type="RefSeq" id="WP_185065011.1">
    <property type="nucleotide sequence ID" value="NZ_BAABJP010000031.1"/>
</dbReference>
<feature type="region of interest" description="Disordered" evidence="1">
    <location>
        <begin position="1"/>
        <end position="29"/>
    </location>
</feature>
<dbReference type="EMBL" id="BAABJP010000031">
    <property type="protein sequence ID" value="GAA5165525.1"/>
    <property type="molecule type" value="Genomic_DNA"/>
</dbReference>
<evidence type="ECO:0000313" key="3">
    <source>
        <dbReference type="Proteomes" id="UP001428817"/>
    </source>
</evidence>
<comment type="caution">
    <text evidence="2">The sequence shown here is derived from an EMBL/GenBank/DDBJ whole genome shotgun (WGS) entry which is preliminary data.</text>
</comment>
<protein>
    <submittedName>
        <fullName evidence="2">Uncharacterized protein</fullName>
    </submittedName>
</protein>
<dbReference type="Proteomes" id="UP001428817">
    <property type="component" value="Unassembled WGS sequence"/>
</dbReference>
<accession>A0ABP9QPV0</accession>
<evidence type="ECO:0000256" key="1">
    <source>
        <dbReference type="SAM" id="MobiDB-lite"/>
    </source>
</evidence>
<sequence>MKLGKMLSVGEVVEEAPAPEPSAPPADQPVVTVRADLDELVDAPAVAHAER</sequence>
<proteinExistence type="predicted"/>
<evidence type="ECO:0000313" key="2">
    <source>
        <dbReference type="EMBL" id="GAA5165525.1"/>
    </source>
</evidence>
<gene>
    <name evidence="2" type="ORF">GCM10023321_55630</name>
</gene>
<keyword evidence="3" id="KW-1185">Reference proteome</keyword>
<feature type="compositionally biased region" description="Pro residues" evidence="1">
    <location>
        <begin position="18"/>
        <end position="27"/>
    </location>
</feature>